<name>A0A1E3L950_9BACL</name>
<dbReference type="InterPro" id="IPR009057">
    <property type="entry name" value="Homeodomain-like_sf"/>
</dbReference>
<dbReference type="PANTHER" id="PTHR33744">
    <property type="entry name" value="CARBOHYDRATE DIACID REGULATOR"/>
    <property type="match status" value="1"/>
</dbReference>
<dbReference type="EMBL" id="MDER01000022">
    <property type="protein sequence ID" value="ODP30288.1"/>
    <property type="molecule type" value="Genomic_DNA"/>
</dbReference>
<reference evidence="2 3" key="1">
    <citation type="submission" date="2016-08" db="EMBL/GenBank/DDBJ databases">
        <title>Genome sequencing of Paenibacillus sp. TI45-13ar, isolated from Korean traditional nuruk.</title>
        <authorList>
            <person name="Kim S.-J."/>
        </authorList>
    </citation>
    <scope>NUCLEOTIDE SEQUENCE [LARGE SCALE GENOMIC DNA]</scope>
    <source>
        <strain evidence="2 3">TI45-13ar</strain>
    </source>
</reference>
<evidence type="ECO:0000313" key="3">
    <source>
        <dbReference type="Proteomes" id="UP000094578"/>
    </source>
</evidence>
<dbReference type="Pfam" id="PF13556">
    <property type="entry name" value="HTH_30"/>
    <property type="match status" value="1"/>
</dbReference>
<dbReference type="AlphaFoldDB" id="A0A1E3L950"/>
<accession>A0A1E3L950</accession>
<dbReference type="InterPro" id="IPR042070">
    <property type="entry name" value="PucR_C-HTH_sf"/>
</dbReference>
<dbReference type="SUPFAM" id="SSF46689">
    <property type="entry name" value="Homeodomain-like"/>
    <property type="match status" value="1"/>
</dbReference>
<evidence type="ECO:0000313" key="2">
    <source>
        <dbReference type="EMBL" id="ODP30288.1"/>
    </source>
</evidence>
<evidence type="ECO:0000259" key="1">
    <source>
        <dbReference type="Pfam" id="PF13556"/>
    </source>
</evidence>
<protein>
    <submittedName>
        <fullName evidence="2">Purine catabolism regulatory protein</fullName>
    </submittedName>
</protein>
<gene>
    <name evidence="2" type="ORF">PTI45_00359</name>
</gene>
<proteinExistence type="predicted"/>
<comment type="caution">
    <text evidence="2">The sequence shown here is derived from an EMBL/GenBank/DDBJ whole genome shotgun (WGS) entry which is preliminary data.</text>
</comment>
<dbReference type="STRING" id="1886670.PTI45_00359"/>
<dbReference type="PANTHER" id="PTHR33744:SF16">
    <property type="entry name" value="CARBOHYDRATE DIACID REGULATOR"/>
    <property type="match status" value="1"/>
</dbReference>
<dbReference type="PATRIC" id="fig|1886670.3.peg.382"/>
<sequence>MNWSTLKEHIESIIDYRIKEQSVAVKDWESGTYRAGREESGWIAVKQDLDIVTLWQIQPKAISLNASSTSKDLEESLDSDHQHVILKLRSLLELLLPAFTAFMATASQPSSLSIREQGIQQLSAWMTEQLDMGQSKAIIPDGYLLKERLTSSMIPFLLIADSLQTGVLTTKELEKLLYSYFGGEVLLLPLSPNEWFILTNRELIEDSSDLKQSHGRDSDIEVEDTEEDILMDFSLGLYELIASEWVGIFHIGVSKPIVPSERLLAEVSLLKETVALGRLFHVKDHIHLPWELSLERLLYRIPDEDRAEFVARADQYSDMLADEETVATLETFFKMDCNVSETAKQLYIHRNTLLYRLDKIKQETELDVRRFEDAVLMKLTLLLYKVTKS</sequence>
<organism evidence="2 3">
    <name type="scientific">Paenibacillus nuruki</name>
    <dbReference type="NCBI Taxonomy" id="1886670"/>
    <lineage>
        <taxon>Bacteria</taxon>
        <taxon>Bacillati</taxon>
        <taxon>Bacillota</taxon>
        <taxon>Bacilli</taxon>
        <taxon>Bacillales</taxon>
        <taxon>Paenibacillaceae</taxon>
        <taxon>Paenibacillus</taxon>
    </lineage>
</organism>
<dbReference type="InterPro" id="IPR051448">
    <property type="entry name" value="CdaR-like_regulators"/>
</dbReference>
<dbReference type="Gene3D" id="1.10.10.2840">
    <property type="entry name" value="PucR C-terminal helix-turn-helix domain"/>
    <property type="match status" value="1"/>
</dbReference>
<dbReference type="Proteomes" id="UP000094578">
    <property type="component" value="Unassembled WGS sequence"/>
</dbReference>
<dbReference type="InterPro" id="IPR025736">
    <property type="entry name" value="PucR_C-HTH_dom"/>
</dbReference>
<feature type="domain" description="PucR C-terminal helix-turn-helix" evidence="1">
    <location>
        <begin position="326"/>
        <end position="382"/>
    </location>
</feature>
<keyword evidence="3" id="KW-1185">Reference proteome</keyword>